<reference evidence="1 2" key="1">
    <citation type="submission" date="2019-10" db="EMBL/GenBank/DDBJ databases">
        <title>Genomic and transcriptomic insights into the perfect genentic adaptation of a filamentous nitrogen-fixing cyanobacterium to rice fields.</title>
        <authorList>
            <person name="Chen Z."/>
        </authorList>
    </citation>
    <scope>NUCLEOTIDE SEQUENCE [LARGE SCALE GENOMIC DNA]</scope>
    <source>
        <strain evidence="1">CCNUC1</strain>
    </source>
</reference>
<evidence type="ECO:0000313" key="1">
    <source>
        <dbReference type="EMBL" id="QFS47758.1"/>
    </source>
</evidence>
<gene>
    <name evidence="1" type="ORF">GXM_05250</name>
</gene>
<dbReference type="EMBL" id="CP045226">
    <property type="protein sequence ID" value="QFS47758.1"/>
    <property type="molecule type" value="Genomic_DNA"/>
</dbReference>
<dbReference type="KEGG" id="nsh:GXM_05250"/>
<evidence type="ECO:0000313" key="2">
    <source>
        <dbReference type="Proteomes" id="UP000326678"/>
    </source>
</evidence>
<name>A0A5P8W4U2_9NOSO</name>
<protein>
    <submittedName>
        <fullName evidence="1">Uncharacterized protein</fullName>
    </submittedName>
</protein>
<accession>A0A5P8W4U2</accession>
<dbReference type="Proteomes" id="UP000326678">
    <property type="component" value="Chromosome Gxm1"/>
</dbReference>
<keyword evidence="2" id="KW-1185">Reference proteome</keyword>
<proteinExistence type="predicted"/>
<organism evidence="1 2">
    <name type="scientific">Nostoc sphaeroides CCNUC1</name>
    <dbReference type="NCBI Taxonomy" id="2653204"/>
    <lineage>
        <taxon>Bacteria</taxon>
        <taxon>Bacillati</taxon>
        <taxon>Cyanobacteriota</taxon>
        <taxon>Cyanophyceae</taxon>
        <taxon>Nostocales</taxon>
        <taxon>Nostocaceae</taxon>
        <taxon>Nostoc</taxon>
    </lineage>
</organism>
<sequence>MKGSYSIAGERAGHKPGSVLLRGQLSIWDACYQTPLAALIERNW</sequence>
<dbReference type="AlphaFoldDB" id="A0A5P8W4U2"/>